<comment type="subcellular location">
    <subcellularLocation>
        <location evidence="1">Membrane</location>
        <topology evidence="1">Multi-pass membrane protein</topology>
    </subcellularLocation>
</comment>
<dbReference type="PRINTS" id="PR00783">
    <property type="entry name" value="MINTRINSICP"/>
</dbReference>
<keyword evidence="5 7" id="KW-0472">Membrane</keyword>
<dbReference type="EMBL" id="BMGY01000074">
    <property type="protein sequence ID" value="GGH91512.1"/>
    <property type="molecule type" value="Genomic_DNA"/>
</dbReference>
<proteinExistence type="inferred from homology"/>
<dbReference type="InterPro" id="IPR000425">
    <property type="entry name" value="MIP"/>
</dbReference>
<dbReference type="RefSeq" id="WP_188563851.1">
    <property type="nucleotide sequence ID" value="NZ_BMGY01000074.1"/>
</dbReference>
<feature type="transmembrane region" description="Helical" evidence="7">
    <location>
        <begin position="191"/>
        <end position="213"/>
    </location>
</feature>
<dbReference type="SUPFAM" id="SSF81338">
    <property type="entry name" value="Aquaporin-like"/>
    <property type="match status" value="1"/>
</dbReference>
<evidence type="ECO:0008006" key="10">
    <source>
        <dbReference type="Google" id="ProtNLM"/>
    </source>
</evidence>
<dbReference type="InterPro" id="IPR034294">
    <property type="entry name" value="Aquaporin_transptr"/>
</dbReference>
<reference evidence="9" key="1">
    <citation type="journal article" date="2019" name="Int. J. Syst. Evol. Microbiol.">
        <title>The Global Catalogue of Microorganisms (GCM) 10K type strain sequencing project: providing services to taxonomists for standard genome sequencing and annotation.</title>
        <authorList>
            <consortium name="The Broad Institute Genomics Platform"/>
            <consortium name="The Broad Institute Genome Sequencing Center for Infectious Disease"/>
            <person name="Wu L."/>
            <person name="Ma J."/>
        </authorList>
    </citation>
    <scope>NUCLEOTIDE SEQUENCE [LARGE SCALE GENOMIC DNA]</scope>
    <source>
        <strain evidence="9">CGMCC 1.14966</strain>
    </source>
</reference>
<keyword evidence="9" id="KW-1185">Reference proteome</keyword>
<protein>
    <recommendedName>
        <fullName evidence="10">Aquaporin family protein</fullName>
    </recommendedName>
</protein>
<feature type="transmembrane region" description="Helical" evidence="7">
    <location>
        <begin position="233"/>
        <end position="251"/>
    </location>
</feature>
<comment type="caution">
    <text evidence="8">The sequence shown here is derived from an EMBL/GenBank/DDBJ whole genome shotgun (WGS) entry which is preliminary data.</text>
</comment>
<gene>
    <name evidence="8" type="ORF">GCM10011495_39790</name>
</gene>
<comment type="similarity">
    <text evidence="6">Belongs to the MIP/aquaporin (TC 1.A.8) family.</text>
</comment>
<evidence type="ECO:0000256" key="7">
    <source>
        <dbReference type="SAM" id="Phobius"/>
    </source>
</evidence>
<evidence type="ECO:0000256" key="3">
    <source>
        <dbReference type="ARBA" id="ARBA00022692"/>
    </source>
</evidence>
<evidence type="ECO:0000256" key="6">
    <source>
        <dbReference type="RuleBase" id="RU000477"/>
    </source>
</evidence>
<dbReference type="PANTHER" id="PTHR45724">
    <property type="entry name" value="AQUAPORIN NIP2-1"/>
    <property type="match status" value="1"/>
</dbReference>
<evidence type="ECO:0000256" key="4">
    <source>
        <dbReference type="ARBA" id="ARBA00022989"/>
    </source>
</evidence>
<dbReference type="PROSITE" id="PS00221">
    <property type="entry name" value="MIP"/>
    <property type="match status" value="1"/>
</dbReference>
<organism evidence="8 9">
    <name type="scientific">Hymenobacter frigidus</name>
    <dbReference type="NCBI Taxonomy" id="1524095"/>
    <lineage>
        <taxon>Bacteria</taxon>
        <taxon>Pseudomonadati</taxon>
        <taxon>Bacteroidota</taxon>
        <taxon>Cytophagia</taxon>
        <taxon>Cytophagales</taxon>
        <taxon>Hymenobacteraceae</taxon>
        <taxon>Hymenobacter</taxon>
    </lineage>
</organism>
<evidence type="ECO:0000313" key="9">
    <source>
        <dbReference type="Proteomes" id="UP000637774"/>
    </source>
</evidence>
<evidence type="ECO:0000256" key="2">
    <source>
        <dbReference type="ARBA" id="ARBA00022448"/>
    </source>
</evidence>
<dbReference type="InterPro" id="IPR022357">
    <property type="entry name" value="MIP_CS"/>
</dbReference>
<dbReference type="Proteomes" id="UP000637774">
    <property type="component" value="Unassembled WGS sequence"/>
</dbReference>
<evidence type="ECO:0000313" key="8">
    <source>
        <dbReference type="EMBL" id="GGH91512.1"/>
    </source>
</evidence>
<accession>A0ABQ2AH54</accession>
<feature type="transmembrane region" description="Helical" evidence="7">
    <location>
        <begin position="163"/>
        <end position="184"/>
    </location>
</feature>
<sequence length="271" mass="28427">MRTAADALQTAPLPGRPGRALLAALRSHWRHYVAEAAGLAFFIACASVFTVLLEHPASPVHQALAGHEVGRRAVLGVGMGFVIVAIVYSPWGKQSGAHINPAVTLAFWCLGKLRGADALWYGVAQVLGGLAGAGWCKQVLGRYYAHTSVHHITTRPGPDGAGVAFGAELLISFVSMAVLLGALHHARLEKVAGWLIGGLIALYILVETPYSGMSLNPARSLASAVAAQDFRALWVYLVAPPLGMGLAAVLCRGWRRGRAGGAEPPHYPAPG</sequence>
<evidence type="ECO:0000256" key="5">
    <source>
        <dbReference type="ARBA" id="ARBA00023136"/>
    </source>
</evidence>
<keyword evidence="4 7" id="KW-1133">Transmembrane helix</keyword>
<dbReference type="Gene3D" id="1.20.1080.10">
    <property type="entry name" value="Glycerol uptake facilitator protein"/>
    <property type="match status" value="1"/>
</dbReference>
<dbReference type="Pfam" id="PF00230">
    <property type="entry name" value="MIP"/>
    <property type="match status" value="1"/>
</dbReference>
<keyword evidence="3 6" id="KW-0812">Transmembrane</keyword>
<feature type="transmembrane region" description="Helical" evidence="7">
    <location>
        <begin position="32"/>
        <end position="53"/>
    </location>
</feature>
<keyword evidence="2 6" id="KW-0813">Transport</keyword>
<name>A0ABQ2AH54_9BACT</name>
<evidence type="ECO:0000256" key="1">
    <source>
        <dbReference type="ARBA" id="ARBA00004141"/>
    </source>
</evidence>
<feature type="transmembrane region" description="Helical" evidence="7">
    <location>
        <begin position="73"/>
        <end position="91"/>
    </location>
</feature>
<dbReference type="InterPro" id="IPR023271">
    <property type="entry name" value="Aquaporin-like"/>
</dbReference>
<dbReference type="PANTHER" id="PTHR45724:SF13">
    <property type="entry name" value="AQUAPORIN NIP1-1-RELATED"/>
    <property type="match status" value="1"/>
</dbReference>